<dbReference type="FunFam" id="3.30.565.10:FF:000006">
    <property type="entry name" value="Sensor histidine kinase WalK"/>
    <property type="match status" value="1"/>
</dbReference>
<dbReference type="InterPro" id="IPR005467">
    <property type="entry name" value="His_kinase_dom"/>
</dbReference>
<feature type="transmembrane region" description="Helical" evidence="14">
    <location>
        <begin position="6"/>
        <end position="27"/>
    </location>
</feature>
<dbReference type="EC" id="2.7.13.3" evidence="3"/>
<dbReference type="GO" id="GO:0005524">
    <property type="term" value="F:ATP binding"/>
    <property type="evidence" value="ECO:0007669"/>
    <property type="project" value="UniProtKB-KW"/>
</dbReference>
<dbReference type="SUPFAM" id="SSF55874">
    <property type="entry name" value="ATPase domain of HSP90 chaperone/DNA topoisomerase II/histidine kinase"/>
    <property type="match status" value="1"/>
</dbReference>
<evidence type="ECO:0000256" key="5">
    <source>
        <dbReference type="ARBA" id="ARBA00022553"/>
    </source>
</evidence>
<dbReference type="CDD" id="cd00082">
    <property type="entry name" value="HisKA"/>
    <property type="match status" value="1"/>
</dbReference>
<keyword evidence="8" id="KW-0547">Nucleotide-binding</keyword>
<keyword evidence="6" id="KW-0808">Transferase</keyword>
<dbReference type="RefSeq" id="WP_132417316.1">
    <property type="nucleotide sequence ID" value="NZ_SKFG01000004.1"/>
</dbReference>
<evidence type="ECO:0000259" key="15">
    <source>
        <dbReference type="PROSITE" id="PS50109"/>
    </source>
</evidence>
<dbReference type="SMART" id="SM00387">
    <property type="entry name" value="HATPase_c"/>
    <property type="match status" value="1"/>
</dbReference>
<comment type="subcellular location">
    <subcellularLocation>
        <location evidence="2">Cell membrane</location>
        <topology evidence="2">Multi-pass membrane protein</topology>
    </subcellularLocation>
</comment>
<feature type="domain" description="Histidine kinase" evidence="15">
    <location>
        <begin position="93"/>
        <end position="307"/>
    </location>
</feature>
<sequence>MDITHALVALIIVLALAVLMLSAYIIYTRQSLSRMLKVLDDIEKGNHNRKILLKDKEAIADIGYKINDIVDNYNARFIELKEAEKAYKQLLTSLSHDVRTPLTSLIGYLDAIHNEVVKGDEKDNYLDVARNKAYNLKEFVDILFEWFKLDSKERTFQFENTDINELTRDILTDWIPVFDNNRIAYEIHILDTECQISLDPNAYTRIMNNLIHNMLEHSGGDRIEIGVHCNHDVVTITISDNGKGIENKHLPHVFDRLYKCDESRTYIGNGLGLAIVKELVSAHQGKISVSSIPNEKTTFTINLPLIKAL</sequence>
<comment type="caution">
    <text evidence="16">The sequence shown here is derived from an EMBL/GenBank/DDBJ whole genome shotgun (WGS) entry which is preliminary data.</text>
</comment>
<keyword evidence="7 14" id="KW-0812">Transmembrane</keyword>
<dbReference type="Gene3D" id="1.10.287.130">
    <property type="match status" value="1"/>
</dbReference>
<dbReference type="InterPro" id="IPR004358">
    <property type="entry name" value="Sig_transdc_His_kin-like_C"/>
</dbReference>
<name>A0A4R4EFM2_9BACL</name>
<keyword evidence="12" id="KW-0902">Two-component regulatory system</keyword>
<dbReference type="SUPFAM" id="SSF47384">
    <property type="entry name" value="Homodimeric domain of signal transducing histidine kinase"/>
    <property type="match status" value="1"/>
</dbReference>
<evidence type="ECO:0000256" key="1">
    <source>
        <dbReference type="ARBA" id="ARBA00000085"/>
    </source>
</evidence>
<dbReference type="AlphaFoldDB" id="A0A4R4EFM2"/>
<comment type="catalytic activity">
    <reaction evidence="1">
        <text>ATP + protein L-histidine = ADP + protein N-phospho-L-histidine.</text>
        <dbReference type="EC" id="2.7.13.3"/>
    </reaction>
</comment>
<dbReference type="PROSITE" id="PS50109">
    <property type="entry name" value="HIS_KIN"/>
    <property type="match status" value="1"/>
</dbReference>
<evidence type="ECO:0000256" key="13">
    <source>
        <dbReference type="ARBA" id="ARBA00023136"/>
    </source>
</evidence>
<organism evidence="16 17">
    <name type="scientific">Paenibacillus albiflavus</name>
    <dbReference type="NCBI Taxonomy" id="2545760"/>
    <lineage>
        <taxon>Bacteria</taxon>
        <taxon>Bacillati</taxon>
        <taxon>Bacillota</taxon>
        <taxon>Bacilli</taxon>
        <taxon>Bacillales</taxon>
        <taxon>Paenibacillaceae</taxon>
        <taxon>Paenibacillus</taxon>
    </lineage>
</organism>
<evidence type="ECO:0000256" key="10">
    <source>
        <dbReference type="ARBA" id="ARBA00022840"/>
    </source>
</evidence>
<evidence type="ECO:0000256" key="11">
    <source>
        <dbReference type="ARBA" id="ARBA00022989"/>
    </source>
</evidence>
<dbReference type="Gene3D" id="3.30.565.10">
    <property type="entry name" value="Histidine kinase-like ATPase, C-terminal domain"/>
    <property type="match status" value="1"/>
</dbReference>
<keyword evidence="5" id="KW-0597">Phosphoprotein</keyword>
<evidence type="ECO:0000313" key="16">
    <source>
        <dbReference type="EMBL" id="TCZ78866.1"/>
    </source>
</evidence>
<dbReference type="PANTHER" id="PTHR45528">
    <property type="entry name" value="SENSOR HISTIDINE KINASE CPXA"/>
    <property type="match status" value="1"/>
</dbReference>
<dbReference type="PANTHER" id="PTHR45528:SF1">
    <property type="entry name" value="SENSOR HISTIDINE KINASE CPXA"/>
    <property type="match status" value="1"/>
</dbReference>
<keyword evidence="10" id="KW-0067">ATP-binding</keyword>
<dbReference type="Pfam" id="PF02518">
    <property type="entry name" value="HATPase_c"/>
    <property type="match status" value="1"/>
</dbReference>
<dbReference type="InterPro" id="IPR003661">
    <property type="entry name" value="HisK_dim/P_dom"/>
</dbReference>
<accession>A0A4R4EFM2</accession>
<evidence type="ECO:0000256" key="6">
    <source>
        <dbReference type="ARBA" id="ARBA00022679"/>
    </source>
</evidence>
<dbReference type="InterPro" id="IPR036097">
    <property type="entry name" value="HisK_dim/P_sf"/>
</dbReference>
<evidence type="ECO:0000313" key="17">
    <source>
        <dbReference type="Proteomes" id="UP000295418"/>
    </source>
</evidence>
<dbReference type="GO" id="GO:0000155">
    <property type="term" value="F:phosphorelay sensor kinase activity"/>
    <property type="evidence" value="ECO:0007669"/>
    <property type="project" value="InterPro"/>
</dbReference>
<evidence type="ECO:0000256" key="4">
    <source>
        <dbReference type="ARBA" id="ARBA00022475"/>
    </source>
</evidence>
<dbReference type="Pfam" id="PF00512">
    <property type="entry name" value="HisKA"/>
    <property type="match status" value="1"/>
</dbReference>
<dbReference type="CDD" id="cd00075">
    <property type="entry name" value="HATPase"/>
    <property type="match status" value="1"/>
</dbReference>
<dbReference type="GO" id="GO:0005886">
    <property type="term" value="C:plasma membrane"/>
    <property type="evidence" value="ECO:0007669"/>
    <property type="project" value="UniProtKB-SubCell"/>
</dbReference>
<keyword evidence="9 16" id="KW-0418">Kinase</keyword>
<dbReference type="SMART" id="SM00388">
    <property type="entry name" value="HisKA"/>
    <property type="match status" value="1"/>
</dbReference>
<dbReference type="Proteomes" id="UP000295418">
    <property type="component" value="Unassembled WGS sequence"/>
</dbReference>
<evidence type="ECO:0000256" key="7">
    <source>
        <dbReference type="ARBA" id="ARBA00022692"/>
    </source>
</evidence>
<evidence type="ECO:0000256" key="12">
    <source>
        <dbReference type="ARBA" id="ARBA00023012"/>
    </source>
</evidence>
<evidence type="ECO:0000256" key="14">
    <source>
        <dbReference type="SAM" id="Phobius"/>
    </source>
</evidence>
<dbReference type="InterPro" id="IPR036890">
    <property type="entry name" value="HATPase_C_sf"/>
</dbReference>
<evidence type="ECO:0000256" key="8">
    <source>
        <dbReference type="ARBA" id="ARBA00022741"/>
    </source>
</evidence>
<evidence type="ECO:0000256" key="2">
    <source>
        <dbReference type="ARBA" id="ARBA00004651"/>
    </source>
</evidence>
<dbReference type="EMBL" id="SKFG01000004">
    <property type="protein sequence ID" value="TCZ78866.1"/>
    <property type="molecule type" value="Genomic_DNA"/>
</dbReference>
<keyword evidence="4" id="KW-1003">Cell membrane</keyword>
<dbReference type="PRINTS" id="PR00344">
    <property type="entry name" value="BCTRLSENSOR"/>
</dbReference>
<evidence type="ECO:0000256" key="3">
    <source>
        <dbReference type="ARBA" id="ARBA00012438"/>
    </source>
</evidence>
<gene>
    <name evidence="16" type="ORF">E0485_07285</name>
</gene>
<keyword evidence="13 14" id="KW-0472">Membrane</keyword>
<dbReference type="InterPro" id="IPR003594">
    <property type="entry name" value="HATPase_dom"/>
</dbReference>
<dbReference type="OrthoDB" id="9792991at2"/>
<keyword evidence="11 14" id="KW-1133">Transmembrane helix</keyword>
<reference evidence="16 17" key="1">
    <citation type="submission" date="2019-03" db="EMBL/GenBank/DDBJ databases">
        <authorList>
            <person name="Kim M.K.M."/>
        </authorList>
    </citation>
    <scope>NUCLEOTIDE SEQUENCE [LARGE SCALE GENOMIC DNA]</scope>
    <source>
        <strain evidence="16 17">18JY21-1</strain>
    </source>
</reference>
<proteinExistence type="predicted"/>
<keyword evidence="17" id="KW-1185">Reference proteome</keyword>
<dbReference type="InterPro" id="IPR050398">
    <property type="entry name" value="HssS/ArlS-like"/>
</dbReference>
<protein>
    <recommendedName>
        <fullName evidence="3">histidine kinase</fullName>
        <ecNumber evidence="3">2.7.13.3</ecNumber>
    </recommendedName>
</protein>
<evidence type="ECO:0000256" key="9">
    <source>
        <dbReference type="ARBA" id="ARBA00022777"/>
    </source>
</evidence>